<dbReference type="STRING" id="1307761.L21SP2_1749"/>
<evidence type="ECO:0000313" key="2">
    <source>
        <dbReference type="Proteomes" id="UP000018680"/>
    </source>
</evidence>
<protein>
    <submittedName>
        <fullName evidence="1">Uncharacterized protein</fullName>
    </submittedName>
</protein>
<dbReference type="Proteomes" id="UP000018680">
    <property type="component" value="Chromosome"/>
</dbReference>
<proteinExistence type="predicted"/>
<evidence type="ECO:0000313" key="1">
    <source>
        <dbReference type="EMBL" id="AHC15128.1"/>
    </source>
</evidence>
<dbReference type="HOGENOM" id="CLU_1271536_0_0_12"/>
<name>V5WH62_9SPIO</name>
<dbReference type="EMBL" id="CP006939">
    <property type="protein sequence ID" value="AHC15128.1"/>
    <property type="molecule type" value="Genomic_DNA"/>
</dbReference>
<dbReference type="KEGG" id="slr:L21SP2_1749"/>
<keyword evidence="2" id="KW-1185">Reference proteome</keyword>
<dbReference type="AlphaFoldDB" id="V5WH62"/>
<organism evidence="1 2">
    <name type="scientific">Salinispira pacifica</name>
    <dbReference type="NCBI Taxonomy" id="1307761"/>
    <lineage>
        <taxon>Bacteria</taxon>
        <taxon>Pseudomonadati</taxon>
        <taxon>Spirochaetota</taxon>
        <taxon>Spirochaetia</taxon>
        <taxon>Spirochaetales</taxon>
        <taxon>Spirochaetaceae</taxon>
        <taxon>Salinispira</taxon>
    </lineage>
</organism>
<sequence>MENIQWIPLEVPQLSREEVMWLDAATDISRNNAPMYEQALNYLAEQASEGFISAGDRISISLIKRIALSPFSRVSAGSTAHGADVQQRSQAVQILEFIGGEYSLSAADDILEMEQDPAVLRQLFRVYEEIAPPFNELRSEYFTRHLRSALLRHRDGALIDSILAAVRSMHERTWSMKSEELFEQILGVMERGTSRRQKYAALSLAELIAGIEIQKRF</sequence>
<gene>
    <name evidence="1" type="ORF">L21SP2_1749</name>
</gene>
<accession>V5WH62</accession>
<reference evidence="1 2" key="1">
    <citation type="journal article" date="2015" name="Stand. Genomic Sci.">
        <title>Complete genome sequence and description of Salinispira pacifica gen. nov., sp. nov., a novel spirochaete isolated form a hypersaline microbial mat.</title>
        <authorList>
            <person name="Ben Hania W."/>
            <person name="Joseph M."/>
            <person name="Schumann P."/>
            <person name="Bunk B."/>
            <person name="Fiebig A."/>
            <person name="Sproer C."/>
            <person name="Klenk H.P."/>
            <person name="Fardeau M.L."/>
            <person name="Spring S."/>
        </authorList>
    </citation>
    <scope>NUCLEOTIDE SEQUENCE [LARGE SCALE GENOMIC DNA]</scope>
    <source>
        <strain evidence="1 2">L21-RPul-D2</strain>
    </source>
</reference>